<evidence type="ECO:0000256" key="1">
    <source>
        <dbReference type="ARBA" id="ARBA00022679"/>
    </source>
</evidence>
<dbReference type="PIRSF" id="PIRSF000446">
    <property type="entry name" value="Mct"/>
    <property type="match status" value="1"/>
</dbReference>
<feature type="active site" evidence="5">
    <location>
        <position position="199"/>
    </location>
</feature>
<dbReference type="InterPro" id="IPR050858">
    <property type="entry name" value="Mal-CoA-ACP_Trans/PKS_FabD"/>
</dbReference>
<dbReference type="HOGENOM" id="CLU_030558_0_1_9"/>
<evidence type="ECO:0000313" key="7">
    <source>
        <dbReference type="EMBL" id="ACL69784.1"/>
    </source>
</evidence>
<evidence type="ECO:0000256" key="2">
    <source>
        <dbReference type="ARBA" id="ARBA00023315"/>
    </source>
</evidence>
<dbReference type="InterPro" id="IPR024925">
    <property type="entry name" value="Malonyl_CoA-ACP_transAc"/>
</dbReference>
<dbReference type="InterPro" id="IPR004410">
    <property type="entry name" value="Malonyl_CoA-ACP_transAc_FabD"/>
</dbReference>
<dbReference type="FunFam" id="3.30.70.250:FF:000001">
    <property type="entry name" value="Malonyl CoA-acyl carrier protein transacylase"/>
    <property type="match status" value="1"/>
</dbReference>
<keyword evidence="1 4" id="KW-0808">Transferase</keyword>
<dbReference type="Gene3D" id="3.30.70.250">
    <property type="entry name" value="Malonyl-CoA ACP transacylase, ACP-binding"/>
    <property type="match status" value="1"/>
</dbReference>
<feature type="domain" description="Malonyl-CoA:ACP transacylase (MAT)" evidence="6">
    <location>
        <begin position="8"/>
        <end position="304"/>
    </location>
</feature>
<dbReference type="OrthoDB" id="9805460at2"/>
<sequence>MSNKIAFLFPGQGSQYVGMGQELIEHYPGTDDFFKKANHILGYDLKELCFNGPESKLNNTKYTQPAIFTVSMIIYSILNSNNIYPDVVAGHSLGEYSALAAAGVFTFEDGLKLVHRRGNLMDEALPEGQGTMAAIIGLEKKQVLSICQQVDGVCEVANYNSPSQLVITGETPAVQEAMKLAEQEGAKKVVGLDVSGPFHSSLMKPARDKLSNYINEINFNDPQVPVVANVTGDYVKDSAGIKKLLINQLTGSVRWVESMNRLLEDGVDIFIEVGPGRVLKGLMRRINRKARVYNIENIKTLNKLLDILK</sequence>
<dbReference type="SMART" id="SM00827">
    <property type="entry name" value="PKS_AT"/>
    <property type="match status" value="1"/>
</dbReference>
<dbReference type="RefSeq" id="WP_012635969.1">
    <property type="nucleotide sequence ID" value="NC_011899.1"/>
</dbReference>
<dbReference type="eggNOG" id="COG0331">
    <property type="taxonomic scope" value="Bacteria"/>
</dbReference>
<evidence type="ECO:0000256" key="3">
    <source>
        <dbReference type="ARBA" id="ARBA00048462"/>
    </source>
</evidence>
<gene>
    <name evidence="7" type="ordered locus">Hore_10280</name>
</gene>
<protein>
    <recommendedName>
        <fullName evidence="4">Malonyl CoA-acyl carrier protein transacylase</fullName>
        <ecNumber evidence="4">2.3.1.39</ecNumber>
    </recommendedName>
</protein>
<dbReference type="InterPro" id="IPR001227">
    <property type="entry name" value="Ac_transferase_dom_sf"/>
</dbReference>
<dbReference type="EMBL" id="CP001098">
    <property type="protein sequence ID" value="ACL69784.1"/>
    <property type="molecule type" value="Genomic_DNA"/>
</dbReference>
<dbReference type="PANTHER" id="PTHR42681">
    <property type="entry name" value="MALONYL-COA-ACYL CARRIER PROTEIN TRANSACYLASE, MITOCHONDRIAL"/>
    <property type="match status" value="1"/>
</dbReference>
<dbReference type="GO" id="GO:0004314">
    <property type="term" value="F:[acyl-carrier-protein] S-malonyltransferase activity"/>
    <property type="evidence" value="ECO:0007669"/>
    <property type="project" value="UniProtKB-EC"/>
</dbReference>
<dbReference type="NCBIfam" id="TIGR00128">
    <property type="entry name" value="fabD"/>
    <property type="match status" value="1"/>
</dbReference>
<feature type="active site" evidence="5">
    <location>
        <position position="92"/>
    </location>
</feature>
<comment type="similarity">
    <text evidence="4">Belongs to the fabD family.</text>
</comment>
<dbReference type="PANTHER" id="PTHR42681:SF1">
    <property type="entry name" value="MALONYL-COA-ACYL CARRIER PROTEIN TRANSACYLASE, MITOCHONDRIAL"/>
    <property type="match status" value="1"/>
</dbReference>
<dbReference type="InterPro" id="IPR016035">
    <property type="entry name" value="Acyl_Trfase/lysoPLipase"/>
</dbReference>
<dbReference type="Proteomes" id="UP000000719">
    <property type="component" value="Chromosome"/>
</dbReference>
<dbReference type="STRING" id="373903.Hore_10280"/>
<accession>B8CWW5</accession>
<keyword evidence="2 4" id="KW-0012">Acyltransferase</keyword>
<dbReference type="Gene3D" id="3.40.366.10">
    <property type="entry name" value="Malonyl-Coenzyme A Acyl Carrier Protein, domain 2"/>
    <property type="match status" value="1"/>
</dbReference>
<dbReference type="AlphaFoldDB" id="B8CWW5"/>
<organism evidence="7 8">
    <name type="scientific">Halothermothrix orenii (strain H 168 / OCM 544 / DSM 9562)</name>
    <dbReference type="NCBI Taxonomy" id="373903"/>
    <lineage>
        <taxon>Bacteria</taxon>
        <taxon>Bacillati</taxon>
        <taxon>Bacillota</taxon>
        <taxon>Clostridia</taxon>
        <taxon>Halanaerobiales</taxon>
        <taxon>Halothermotrichaceae</taxon>
        <taxon>Halothermothrix</taxon>
    </lineage>
</organism>
<dbReference type="InterPro" id="IPR016036">
    <property type="entry name" value="Malonyl_transacylase_ACP-bd"/>
</dbReference>
<evidence type="ECO:0000256" key="5">
    <source>
        <dbReference type="PIRSR" id="PIRSR000446-1"/>
    </source>
</evidence>
<dbReference type="InterPro" id="IPR014043">
    <property type="entry name" value="Acyl_transferase_dom"/>
</dbReference>
<keyword evidence="8" id="KW-1185">Reference proteome</keyword>
<evidence type="ECO:0000259" key="6">
    <source>
        <dbReference type="SMART" id="SM00827"/>
    </source>
</evidence>
<evidence type="ECO:0000313" key="8">
    <source>
        <dbReference type="Proteomes" id="UP000000719"/>
    </source>
</evidence>
<dbReference type="GO" id="GO:0006633">
    <property type="term" value="P:fatty acid biosynthetic process"/>
    <property type="evidence" value="ECO:0007669"/>
    <property type="project" value="TreeGrafter"/>
</dbReference>
<evidence type="ECO:0000256" key="4">
    <source>
        <dbReference type="PIRNR" id="PIRNR000446"/>
    </source>
</evidence>
<name>B8CWW5_HALOH</name>
<dbReference type="SUPFAM" id="SSF52151">
    <property type="entry name" value="FabD/lysophospholipase-like"/>
    <property type="match status" value="1"/>
</dbReference>
<dbReference type="GO" id="GO:0005829">
    <property type="term" value="C:cytosol"/>
    <property type="evidence" value="ECO:0007669"/>
    <property type="project" value="TreeGrafter"/>
</dbReference>
<reference evidence="7 8" key="1">
    <citation type="journal article" date="2009" name="PLoS ONE">
        <title>Genome analysis of the anaerobic thermohalophilic bacterium Halothermothrix orenii.</title>
        <authorList>
            <person name="Mavromatis K."/>
            <person name="Ivanova N."/>
            <person name="Anderson I."/>
            <person name="Lykidis A."/>
            <person name="Hooper S.D."/>
            <person name="Sun H."/>
            <person name="Kunin V."/>
            <person name="Lapidus A."/>
            <person name="Hugenholtz P."/>
            <person name="Patel B."/>
            <person name="Kyrpides N.C."/>
        </authorList>
    </citation>
    <scope>NUCLEOTIDE SEQUENCE [LARGE SCALE GENOMIC DNA]</scope>
    <source>
        <strain evidence="8">H 168 / OCM 544 / DSM 9562</strain>
    </source>
</reference>
<dbReference type="EC" id="2.3.1.39" evidence="4"/>
<proteinExistence type="inferred from homology"/>
<dbReference type="SUPFAM" id="SSF55048">
    <property type="entry name" value="Probable ACP-binding domain of malonyl-CoA ACP transacylase"/>
    <property type="match status" value="1"/>
</dbReference>
<dbReference type="KEGG" id="hor:Hore_10280"/>
<comment type="catalytic activity">
    <reaction evidence="3 4">
        <text>holo-[ACP] + malonyl-CoA = malonyl-[ACP] + CoA</text>
        <dbReference type="Rhea" id="RHEA:41792"/>
        <dbReference type="Rhea" id="RHEA-COMP:9623"/>
        <dbReference type="Rhea" id="RHEA-COMP:9685"/>
        <dbReference type="ChEBI" id="CHEBI:57287"/>
        <dbReference type="ChEBI" id="CHEBI:57384"/>
        <dbReference type="ChEBI" id="CHEBI:64479"/>
        <dbReference type="ChEBI" id="CHEBI:78449"/>
        <dbReference type="EC" id="2.3.1.39"/>
    </reaction>
</comment>
<dbReference type="Pfam" id="PF00698">
    <property type="entry name" value="Acyl_transf_1"/>
    <property type="match status" value="1"/>
</dbReference>